<dbReference type="AlphaFoldDB" id="A0A327QVX5"/>
<dbReference type="InterPro" id="IPR032720">
    <property type="entry name" value="Cys_rich_CWC"/>
</dbReference>
<dbReference type="Pfam" id="PF14375">
    <property type="entry name" value="Cys_rich_CWC"/>
    <property type="match status" value="1"/>
</dbReference>
<dbReference type="Proteomes" id="UP000249547">
    <property type="component" value="Unassembled WGS sequence"/>
</dbReference>
<gene>
    <name evidence="1" type="ORF">LX64_01154</name>
</gene>
<organism evidence="1 2">
    <name type="scientific">Chitinophaga skermanii</name>
    <dbReference type="NCBI Taxonomy" id="331697"/>
    <lineage>
        <taxon>Bacteria</taxon>
        <taxon>Pseudomonadati</taxon>
        <taxon>Bacteroidota</taxon>
        <taxon>Chitinophagia</taxon>
        <taxon>Chitinophagales</taxon>
        <taxon>Chitinophagaceae</taxon>
        <taxon>Chitinophaga</taxon>
    </lineage>
</organism>
<name>A0A327QVX5_9BACT</name>
<reference evidence="1 2" key="1">
    <citation type="submission" date="2018-06" db="EMBL/GenBank/DDBJ databases">
        <title>Genomic Encyclopedia of Archaeal and Bacterial Type Strains, Phase II (KMG-II): from individual species to whole genera.</title>
        <authorList>
            <person name="Goeker M."/>
        </authorList>
    </citation>
    <scope>NUCLEOTIDE SEQUENCE [LARGE SCALE GENOMIC DNA]</scope>
    <source>
        <strain evidence="1 2">DSM 23857</strain>
    </source>
</reference>
<keyword evidence="2" id="KW-1185">Reference proteome</keyword>
<protein>
    <submittedName>
        <fullName evidence="1">Cysteine-rich CWC</fullName>
    </submittedName>
</protein>
<dbReference type="EMBL" id="QLLL01000002">
    <property type="protein sequence ID" value="RAJ08501.1"/>
    <property type="molecule type" value="Genomic_DNA"/>
</dbReference>
<accession>A0A327QVX5</accession>
<dbReference type="OrthoDB" id="9800168at2"/>
<sequence>MACHETKHCERCGTPFECKIGNVLHCQCSGIRFNDQEKAFIAANYVDCLCRNCLLAVKREVRYKSKLQLIFSILKSR</sequence>
<proteinExistence type="predicted"/>
<dbReference type="RefSeq" id="WP_111597041.1">
    <property type="nucleotide sequence ID" value="NZ_QLLL01000002.1"/>
</dbReference>
<comment type="caution">
    <text evidence="1">The sequence shown here is derived from an EMBL/GenBank/DDBJ whole genome shotgun (WGS) entry which is preliminary data.</text>
</comment>
<evidence type="ECO:0000313" key="2">
    <source>
        <dbReference type="Proteomes" id="UP000249547"/>
    </source>
</evidence>
<evidence type="ECO:0000313" key="1">
    <source>
        <dbReference type="EMBL" id="RAJ08501.1"/>
    </source>
</evidence>